<feature type="repeat" description="WD" evidence="3">
    <location>
        <begin position="128"/>
        <end position="151"/>
    </location>
</feature>
<dbReference type="CDD" id="cd00200">
    <property type="entry name" value="WD40"/>
    <property type="match status" value="1"/>
</dbReference>
<dbReference type="InterPro" id="IPR011047">
    <property type="entry name" value="Quinoprotein_ADH-like_sf"/>
</dbReference>
<dbReference type="Proteomes" id="UP000319576">
    <property type="component" value="Chromosome"/>
</dbReference>
<feature type="repeat" description="WD" evidence="3">
    <location>
        <begin position="176"/>
        <end position="217"/>
    </location>
</feature>
<keyword evidence="7" id="KW-1185">Reference proteome</keyword>
<gene>
    <name evidence="6" type="ORF">ETAA1_52000</name>
</gene>
<feature type="repeat" description="WD" evidence="3">
    <location>
        <begin position="86"/>
        <end position="127"/>
    </location>
</feature>
<evidence type="ECO:0000256" key="1">
    <source>
        <dbReference type="ARBA" id="ARBA00022574"/>
    </source>
</evidence>
<dbReference type="AlphaFoldDB" id="A0A517Y0H3"/>
<organism evidence="6 7">
    <name type="scientific">Urbifossiella limnaea</name>
    <dbReference type="NCBI Taxonomy" id="2528023"/>
    <lineage>
        <taxon>Bacteria</taxon>
        <taxon>Pseudomonadati</taxon>
        <taxon>Planctomycetota</taxon>
        <taxon>Planctomycetia</taxon>
        <taxon>Gemmatales</taxon>
        <taxon>Gemmataceae</taxon>
        <taxon>Urbifossiella</taxon>
    </lineage>
</organism>
<dbReference type="Gene3D" id="2.130.10.10">
    <property type="entry name" value="YVTN repeat-like/Quinoprotein amine dehydrogenase"/>
    <property type="match status" value="2"/>
</dbReference>
<dbReference type="InterPro" id="IPR015943">
    <property type="entry name" value="WD40/YVTN_repeat-like_dom_sf"/>
</dbReference>
<proteinExistence type="predicted"/>
<keyword evidence="5" id="KW-0732">Signal</keyword>
<name>A0A517Y0H3_9BACT</name>
<dbReference type="InterPro" id="IPR001680">
    <property type="entry name" value="WD40_rpt"/>
</dbReference>
<dbReference type="PANTHER" id="PTHR22847">
    <property type="entry name" value="WD40 REPEAT PROTEIN"/>
    <property type="match status" value="1"/>
</dbReference>
<dbReference type="KEGG" id="uli:ETAA1_52000"/>
<feature type="repeat" description="WD" evidence="3">
    <location>
        <begin position="45"/>
        <end position="85"/>
    </location>
</feature>
<dbReference type="SUPFAM" id="SSF50998">
    <property type="entry name" value="Quinoprotein alcohol dehydrogenase-like"/>
    <property type="match status" value="1"/>
</dbReference>
<dbReference type="Pfam" id="PF00400">
    <property type="entry name" value="WD40"/>
    <property type="match status" value="7"/>
</dbReference>
<dbReference type="PROSITE" id="PS51257">
    <property type="entry name" value="PROKAR_LIPOPROTEIN"/>
    <property type="match status" value="1"/>
</dbReference>
<evidence type="ECO:0000313" key="7">
    <source>
        <dbReference type="Proteomes" id="UP000319576"/>
    </source>
</evidence>
<evidence type="ECO:0000256" key="5">
    <source>
        <dbReference type="SAM" id="SignalP"/>
    </source>
</evidence>
<keyword evidence="2" id="KW-0677">Repeat</keyword>
<feature type="region of interest" description="Disordered" evidence="4">
    <location>
        <begin position="23"/>
        <end position="45"/>
    </location>
</feature>
<dbReference type="EMBL" id="CP036273">
    <property type="protein sequence ID" value="QDU23208.1"/>
    <property type="molecule type" value="Genomic_DNA"/>
</dbReference>
<reference evidence="6 7" key="1">
    <citation type="submission" date="2019-02" db="EMBL/GenBank/DDBJ databases">
        <title>Deep-cultivation of Planctomycetes and their phenomic and genomic characterization uncovers novel biology.</title>
        <authorList>
            <person name="Wiegand S."/>
            <person name="Jogler M."/>
            <person name="Boedeker C."/>
            <person name="Pinto D."/>
            <person name="Vollmers J."/>
            <person name="Rivas-Marin E."/>
            <person name="Kohn T."/>
            <person name="Peeters S.H."/>
            <person name="Heuer A."/>
            <person name="Rast P."/>
            <person name="Oberbeckmann S."/>
            <person name="Bunk B."/>
            <person name="Jeske O."/>
            <person name="Meyerdierks A."/>
            <person name="Storesund J.E."/>
            <person name="Kallscheuer N."/>
            <person name="Luecker S."/>
            <person name="Lage O.M."/>
            <person name="Pohl T."/>
            <person name="Merkel B.J."/>
            <person name="Hornburger P."/>
            <person name="Mueller R.-W."/>
            <person name="Bruemmer F."/>
            <person name="Labrenz M."/>
            <person name="Spormann A.M."/>
            <person name="Op den Camp H."/>
            <person name="Overmann J."/>
            <person name="Amann R."/>
            <person name="Jetten M.S.M."/>
            <person name="Mascher T."/>
            <person name="Medema M.H."/>
            <person name="Devos D.P."/>
            <person name="Kaster A.-K."/>
            <person name="Ovreas L."/>
            <person name="Rohde M."/>
            <person name="Galperin M.Y."/>
            <person name="Jogler C."/>
        </authorList>
    </citation>
    <scope>NUCLEOTIDE SEQUENCE [LARGE SCALE GENOMIC DNA]</scope>
    <source>
        <strain evidence="6 7">ETA_A1</strain>
    </source>
</reference>
<accession>A0A517Y0H3</accession>
<dbReference type="RefSeq" id="WP_202920398.1">
    <property type="nucleotide sequence ID" value="NZ_CP036273.1"/>
</dbReference>
<evidence type="ECO:0000256" key="2">
    <source>
        <dbReference type="ARBA" id="ARBA00022737"/>
    </source>
</evidence>
<protein>
    <submittedName>
        <fullName evidence="6">WD domain, G-beta repeat</fullName>
    </submittedName>
</protein>
<dbReference type="PROSITE" id="PS50082">
    <property type="entry name" value="WD_REPEATS_2"/>
    <property type="match status" value="5"/>
</dbReference>
<feature type="signal peptide" evidence="5">
    <location>
        <begin position="1"/>
        <end position="20"/>
    </location>
</feature>
<evidence type="ECO:0000256" key="3">
    <source>
        <dbReference type="PROSITE-ProRule" id="PRU00221"/>
    </source>
</evidence>
<feature type="chain" id="PRO_5022148376" evidence="5">
    <location>
        <begin position="21"/>
        <end position="373"/>
    </location>
</feature>
<dbReference type="SMART" id="SM00320">
    <property type="entry name" value="WD40"/>
    <property type="match status" value="7"/>
</dbReference>
<sequence length="373" mass="38767" precursor="true">MSLRLLLLGCLLIVTGCAGRTVPTEPVAAEPPDTAIESEPPESATLPHSNSVVGLAFTPDGGTLVTSDNDSIRLWDVASRRETATLKNGKSGAKPVAVSRDGKLIAAGNWDATVRLWDRATGMELATLTGHTGPVLTVAFSPDGSLLASGGRGKQWGGAAEVKLWNLRDRTEAGALPGVADPLGRLAFSPDGKTLAVGDVRGNLFLWDAASKKVTSPLKGQRSVSCVVWSPDGSRLVSGGSDLRVWEPATGKLLATLPVGDATDDCFGLAISRDGKLVASGTHRGNLKVWDLTTGTARLVLRRAHSPEAPVVRPIGELSKGTAGYVYCVALSPDDAVLAAGVGPTVRLWDLKTLLPANAAAEKQPKGAEPESR</sequence>
<keyword evidence="1 3" id="KW-0853">WD repeat</keyword>
<feature type="repeat" description="WD" evidence="3">
    <location>
        <begin position="269"/>
        <end position="300"/>
    </location>
</feature>
<evidence type="ECO:0000256" key="4">
    <source>
        <dbReference type="SAM" id="MobiDB-lite"/>
    </source>
</evidence>
<dbReference type="PANTHER" id="PTHR22847:SF637">
    <property type="entry name" value="WD REPEAT DOMAIN 5B"/>
    <property type="match status" value="1"/>
</dbReference>
<evidence type="ECO:0000313" key="6">
    <source>
        <dbReference type="EMBL" id="QDU23208.1"/>
    </source>
</evidence>